<dbReference type="OrthoDB" id="9800549at2"/>
<dbReference type="PROSITE" id="PS50967">
    <property type="entry name" value="HRDC"/>
    <property type="match status" value="1"/>
</dbReference>
<comment type="caution">
    <text evidence="8">The sequence shown here is derived from an EMBL/GenBank/DDBJ whole genome shotgun (WGS) entry which is preliminary data.</text>
</comment>
<keyword evidence="2 6" id="KW-0819">tRNA processing</keyword>
<dbReference type="InterPro" id="IPR002121">
    <property type="entry name" value="HRDC_dom"/>
</dbReference>
<name>M7PSC3_9GAMM</name>
<dbReference type="PANTHER" id="PTHR47649:SF1">
    <property type="entry name" value="RIBONUCLEASE D"/>
    <property type="match status" value="1"/>
</dbReference>
<proteinExistence type="inferred from homology"/>
<dbReference type="PANTHER" id="PTHR47649">
    <property type="entry name" value="RIBONUCLEASE D"/>
    <property type="match status" value="1"/>
</dbReference>
<dbReference type="InterPro" id="IPR010997">
    <property type="entry name" value="HRDC-like_sf"/>
</dbReference>
<gene>
    <name evidence="6" type="primary">rnd</name>
    <name evidence="8" type="ORF">MPL1_05484</name>
</gene>
<dbReference type="GO" id="GO:0005737">
    <property type="term" value="C:cytoplasm"/>
    <property type="evidence" value="ECO:0007669"/>
    <property type="project" value="UniProtKB-SubCell"/>
</dbReference>
<dbReference type="Gene3D" id="1.10.150.80">
    <property type="entry name" value="HRDC domain"/>
    <property type="match status" value="1"/>
</dbReference>
<sequence length="382" mass="43952">MTVLFVDQPAQLDELCAQLAGSQWLAVDTEFLREKTYYPQLCLIQVANESVIACVDPLALSNLDPLLDLFYHPDTTLVFHAARQDLELLYMLRGELPQKIFDTQLAATMLGYGDQTGYASMVKTLLDVDLDKAHSRTDWKQRPLSDAQLEYAADDVRYLRDIYLIMLESLTKQARLTWLEEDFSALSRSETYQSDPAFIWRKIRGAGKLKGIQLAVLEKLAIWREQQAIQRNRPRRWIIKDEIMLDLARFMPTSMEKLSRIRGYEARDIERDGTEILQQIAKAIETPEAEWPIMKKPVPLTNQQEALIDALMALLRKYSDECSVTPSAIASRKDIERLVRGEDDLPLQQGWRNEVVGHYLTDFLNGKLKLMADHQHILIEQG</sequence>
<dbReference type="Proteomes" id="UP000012019">
    <property type="component" value="Unassembled WGS sequence"/>
</dbReference>
<evidence type="ECO:0000313" key="8">
    <source>
        <dbReference type="EMBL" id="EMR13314.1"/>
    </source>
</evidence>
<keyword evidence="3 6" id="KW-0540">Nuclease</keyword>
<evidence type="ECO:0000256" key="3">
    <source>
        <dbReference type="ARBA" id="ARBA00022722"/>
    </source>
</evidence>
<dbReference type="SMART" id="SM00474">
    <property type="entry name" value="35EXOc"/>
    <property type="match status" value="1"/>
</dbReference>
<dbReference type="GO" id="GO:0000166">
    <property type="term" value="F:nucleotide binding"/>
    <property type="evidence" value="ECO:0007669"/>
    <property type="project" value="InterPro"/>
</dbReference>
<dbReference type="InterPro" id="IPR044876">
    <property type="entry name" value="HRDC_dom_sf"/>
</dbReference>
<keyword evidence="9" id="KW-1185">Reference proteome</keyword>
<evidence type="ECO:0000256" key="4">
    <source>
        <dbReference type="ARBA" id="ARBA00022801"/>
    </source>
</evidence>
<dbReference type="EC" id="3.1.13.5" evidence="6"/>
<reference evidence="8 9" key="1">
    <citation type="journal article" date="2013" name="Genome Announc.">
        <title>Draft Genome Sequence of Methylophaga lonarensis MPLT, a Haloalkaliphilic (Non-Methane-Utilizing) Methylotroph.</title>
        <authorList>
            <person name="Shetty S.A."/>
            <person name="Marathe N.P."/>
            <person name="Munot H."/>
            <person name="Antony C.P."/>
            <person name="Dhotre D.P."/>
            <person name="Murrell J.C."/>
            <person name="Shouche Y.S."/>
        </authorList>
    </citation>
    <scope>NUCLEOTIDE SEQUENCE [LARGE SCALE GENOMIC DNA]</scope>
    <source>
        <strain evidence="8 9">MPL</strain>
    </source>
</reference>
<comment type="similarity">
    <text evidence="6">Belongs to the RNase D family.</text>
</comment>
<evidence type="ECO:0000259" key="7">
    <source>
        <dbReference type="PROSITE" id="PS50967"/>
    </source>
</evidence>
<dbReference type="PATRIC" id="fig|1286106.3.peg.1100"/>
<evidence type="ECO:0000313" key="9">
    <source>
        <dbReference type="Proteomes" id="UP000012019"/>
    </source>
</evidence>
<dbReference type="EMBL" id="APHR01000027">
    <property type="protein sequence ID" value="EMR13314.1"/>
    <property type="molecule type" value="Genomic_DNA"/>
</dbReference>
<dbReference type="eggNOG" id="COG0349">
    <property type="taxonomic scope" value="Bacteria"/>
</dbReference>
<comment type="subcellular location">
    <subcellularLocation>
        <location evidence="6">Cytoplasm</location>
    </subcellularLocation>
</comment>
<dbReference type="GO" id="GO:0008408">
    <property type="term" value="F:3'-5' exonuclease activity"/>
    <property type="evidence" value="ECO:0007669"/>
    <property type="project" value="InterPro"/>
</dbReference>
<evidence type="ECO:0000256" key="1">
    <source>
        <dbReference type="ARBA" id="ARBA00022490"/>
    </source>
</evidence>
<dbReference type="GO" id="GO:0003676">
    <property type="term" value="F:nucleic acid binding"/>
    <property type="evidence" value="ECO:0007669"/>
    <property type="project" value="InterPro"/>
</dbReference>
<keyword evidence="1 6" id="KW-0963">Cytoplasm</keyword>
<protein>
    <recommendedName>
        <fullName evidence="6">Ribonuclease D</fullName>
        <shortName evidence="6">RNase D</shortName>
        <ecNumber evidence="6">3.1.13.5</ecNumber>
    </recommendedName>
</protein>
<dbReference type="HAMAP" id="MF_01899">
    <property type="entry name" value="RNase_D"/>
    <property type="match status" value="1"/>
</dbReference>
<accession>M7PSC3</accession>
<comment type="catalytic activity">
    <reaction evidence="6">
        <text>Exonucleolytic cleavage that removes extra residues from the 3'-terminus of tRNA to produce 5'-mononucleotides.</text>
        <dbReference type="EC" id="3.1.13.5"/>
    </reaction>
</comment>
<evidence type="ECO:0000256" key="5">
    <source>
        <dbReference type="ARBA" id="ARBA00022839"/>
    </source>
</evidence>
<dbReference type="InterPro" id="IPR012337">
    <property type="entry name" value="RNaseH-like_sf"/>
</dbReference>
<evidence type="ECO:0000256" key="6">
    <source>
        <dbReference type="HAMAP-Rule" id="MF_01899"/>
    </source>
</evidence>
<dbReference type="InterPro" id="IPR006292">
    <property type="entry name" value="RNase_D"/>
</dbReference>
<dbReference type="SMART" id="SM00341">
    <property type="entry name" value="HRDC"/>
    <property type="match status" value="1"/>
</dbReference>
<dbReference type="CDD" id="cd06142">
    <property type="entry name" value="RNaseD_exo"/>
    <property type="match status" value="1"/>
</dbReference>
<dbReference type="Pfam" id="PF00570">
    <property type="entry name" value="HRDC"/>
    <property type="match status" value="1"/>
</dbReference>
<dbReference type="NCBIfam" id="TIGR01388">
    <property type="entry name" value="rnd"/>
    <property type="match status" value="1"/>
</dbReference>
<organism evidence="8 9">
    <name type="scientific">Methylophaga lonarensis MPL</name>
    <dbReference type="NCBI Taxonomy" id="1286106"/>
    <lineage>
        <taxon>Bacteria</taxon>
        <taxon>Pseudomonadati</taxon>
        <taxon>Pseudomonadota</taxon>
        <taxon>Gammaproteobacteria</taxon>
        <taxon>Thiotrichales</taxon>
        <taxon>Piscirickettsiaceae</taxon>
        <taxon>Methylophaga</taxon>
    </lineage>
</organism>
<dbReference type="Gene3D" id="3.30.420.10">
    <property type="entry name" value="Ribonuclease H-like superfamily/Ribonuclease H"/>
    <property type="match status" value="1"/>
</dbReference>
<comment type="function">
    <text evidence="6">Exonuclease involved in the 3' processing of various precursor tRNAs. Initiates hydrolysis at the 3'-terminus of an RNA molecule and releases 5'-mononucleotides.</text>
</comment>
<dbReference type="SUPFAM" id="SSF47819">
    <property type="entry name" value="HRDC-like"/>
    <property type="match status" value="2"/>
</dbReference>
<dbReference type="Pfam" id="PF01612">
    <property type="entry name" value="DNA_pol_A_exo1"/>
    <property type="match status" value="1"/>
</dbReference>
<dbReference type="InterPro" id="IPR002562">
    <property type="entry name" value="3'-5'_exonuclease_dom"/>
</dbReference>
<comment type="cofactor">
    <cofactor evidence="6">
        <name>a divalent metal cation</name>
        <dbReference type="ChEBI" id="CHEBI:60240"/>
    </cofactor>
</comment>
<dbReference type="InterPro" id="IPR051086">
    <property type="entry name" value="RNase_D-like"/>
</dbReference>
<feature type="domain" description="HRDC" evidence="7">
    <location>
        <begin position="210"/>
        <end position="290"/>
    </location>
</feature>
<dbReference type="GO" id="GO:0033890">
    <property type="term" value="F:ribonuclease D activity"/>
    <property type="evidence" value="ECO:0007669"/>
    <property type="project" value="UniProtKB-UniRule"/>
</dbReference>
<dbReference type="SUPFAM" id="SSF53098">
    <property type="entry name" value="Ribonuclease H-like"/>
    <property type="match status" value="1"/>
</dbReference>
<dbReference type="AlphaFoldDB" id="M7PSC3"/>
<dbReference type="InterPro" id="IPR036397">
    <property type="entry name" value="RNaseH_sf"/>
</dbReference>
<evidence type="ECO:0000256" key="2">
    <source>
        <dbReference type="ARBA" id="ARBA00022694"/>
    </source>
</evidence>
<dbReference type="GO" id="GO:0042780">
    <property type="term" value="P:tRNA 3'-end processing"/>
    <property type="evidence" value="ECO:0007669"/>
    <property type="project" value="UniProtKB-UniRule"/>
</dbReference>
<dbReference type="RefSeq" id="WP_009726102.1">
    <property type="nucleotide sequence ID" value="NZ_APHR01000027.1"/>
</dbReference>
<dbReference type="STRING" id="1286106.MPL1_05484"/>
<keyword evidence="5 6" id="KW-0269">Exonuclease</keyword>
<keyword evidence="4 6" id="KW-0378">Hydrolase</keyword>